<protein>
    <recommendedName>
        <fullName evidence="3">DUF1360 domain-containing protein</fullName>
    </recommendedName>
</protein>
<feature type="transmembrane region" description="Helical" evidence="1">
    <location>
        <begin position="6"/>
        <end position="32"/>
    </location>
</feature>
<evidence type="ECO:0008006" key="3">
    <source>
        <dbReference type="Google" id="ProtNLM"/>
    </source>
</evidence>
<keyword evidence="1" id="KW-0472">Membrane</keyword>
<comment type="caution">
    <text evidence="2">The sequence shown here is derived from an EMBL/GenBank/DDBJ whole genome shotgun (WGS) entry which is preliminary data.</text>
</comment>
<proteinExistence type="predicted"/>
<keyword evidence="1" id="KW-0812">Transmembrane</keyword>
<reference evidence="2" key="1">
    <citation type="journal article" date="2015" name="Nature">
        <title>Complex archaea that bridge the gap between prokaryotes and eukaryotes.</title>
        <authorList>
            <person name="Spang A."/>
            <person name="Saw J.H."/>
            <person name="Jorgensen S.L."/>
            <person name="Zaremba-Niedzwiedzka K."/>
            <person name="Martijn J."/>
            <person name="Lind A.E."/>
            <person name="van Eijk R."/>
            <person name="Schleper C."/>
            <person name="Guy L."/>
            <person name="Ettema T.J."/>
        </authorList>
    </citation>
    <scope>NUCLEOTIDE SEQUENCE</scope>
</reference>
<sequence length="121" mass="13328">MIEHLVAIFAGTLALGMVTWQLTRVISDGSLFEPLRNRLFKKYRNGAGSAFKLFYAGLSCRLCFGTEIAFVVTWGALITALIVAPSELPAVAWVFAFVLGPFLTAAWAEVMRRIECLEAPE</sequence>
<evidence type="ECO:0000256" key="1">
    <source>
        <dbReference type="SAM" id="Phobius"/>
    </source>
</evidence>
<dbReference type="EMBL" id="LAZR01000171">
    <property type="protein sequence ID" value="KKN84403.1"/>
    <property type="molecule type" value="Genomic_DNA"/>
</dbReference>
<evidence type="ECO:0000313" key="2">
    <source>
        <dbReference type="EMBL" id="KKN84403.1"/>
    </source>
</evidence>
<name>A0A0F9WZB2_9ZZZZ</name>
<feature type="transmembrane region" description="Helical" evidence="1">
    <location>
        <begin position="53"/>
        <end position="84"/>
    </location>
</feature>
<keyword evidence="1" id="KW-1133">Transmembrane helix</keyword>
<feature type="transmembrane region" description="Helical" evidence="1">
    <location>
        <begin position="90"/>
        <end position="108"/>
    </location>
</feature>
<gene>
    <name evidence="2" type="ORF">LCGC14_0288650</name>
</gene>
<organism evidence="2">
    <name type="scientific">marine sediment metagenome</name>
    <dbReference type="NCBI Taxonomy" id="412755"/>
    <lineage>
        <taxon>unclassified sequences</taxon>
        <taxon>metagenomes</taxon>
        <taxon>ecological metagenomes</taxon>
    </lineage>
</organism>
<accession>A0A0F9WZB2</accession>
<dbReference type="AlphaFoldDB" id="A0A0F9WZB2"/>